<evidence type="ECO:0000259" key="3">
    <source>
        <dbReference type="PROSITE" id="PS50067"/>
    </source>
</evidence>
<dbReference type="SUPFAM" id="SSF52540">
    <property type="entry name" value="P-loop containing nucleoside triphosphate hydrolases"/>
    <property type="match status" value="1"/>
</dbReference>
<dbReference type="GO" id="GO:0003777">
    <property type="term" value="F:microtubule motor activity"/>
    <property type="evidence" value="ECO:0007669"/>
    <property type="project" value="InterPro"/>
</dbReference>
<keyword evidence="5" id="KW-1185">Reference proteome</keyword>
<dbReference type="InterPro" id="IPR027417">
    <property type="entry name" value="P-loop_NTPase"/>
</dbReference>
<dbReference type="Proteomes" id="UP000194236">
    <property type="component" value="Unassembled WGS sequence"/>
</dbReference>
<evidence type="ECO:0000256" key="1">
    <source>
        <dbReference type="PROSITE-ProRule" id="PRU00283"/>
    </source>
</evidence>
<dbReference type="AlphaFoldDB" id="A0A1Y3B9U5"/>
<feature type="non-terminal residue" evidence="4">
    <location>
        <position position="79"/>
    </location>
</feature>
<comment type="similarity">
    <text evidence="1">Belongs to the TRAFAC class myosin-kinesin ATPase superfamily. Kinesin family.</text>
</comment>
<protein>
    <recommendedName>
        <fullName evidence="3">Kinesin motor domain-containing protein</fullName>
    </recommendedName>
</protein>
<evidence type="ECO:0000256" key="2">
    <source>
        <dbReference type="SAM" id="MobiDB-lite"/>
    </source>
</evidence>
<dbReference type="GO" id="GO:0005524">
    <property type="term" value="F:ATP binding"/>
    <property type="evidence" value="ECO:0007669"/>
    <property type="project" value="InterPro"/>
</dbReference>
<dbReference type="EMBL" id="MUJZ01031490">
    <property type="protein sequence ID" value="OTF77660.1"/>
    <property type="molecule type" value="Genomic_DNA"/>
</dbReference>
<feature type="domain" description="Kinesin motor" evidence="3">
    <location>
        <begin position="26"/>
        <end position="79"/>
    </location>
</feature>
<name>A0A1Y3B9U5_EURMA</name>
<comment type="caution">
    <text evidence="1">Lacks conserved residue(s) required for the propagation of feature annotation.</text>
</comment>
<comment type="caution">
    <text evidence="4">The sequence shown here is derived from an EMBL/GenBank/DDBJ whole genome shotgun (WGS) entry which is preliminary data.</text>
</comment>
<organism evidence="4 5">
    <name type="scientific">Euroglyphus maynei</name>
    <name type="common">Mayne's house dust mite</name>
    <dbReference type="NCBI Taxonomy" id="6958"/>
    <lineage>
        <taxon>Eukaryota</taxon>
        <taxon>Metazoa</taxon>
        <taxon>Ecdysozoa</taxon>
        <taxon>Arthropoda</taxon>
        <taxon>Chelicerata</taxon>
        <taxon>Arachnida</taxon>
        <taxon>Acari</taxon>
        <taxon>Acariformes</taxon>
        <taxon>Sarcoptiformes</taxon>
        <taxon>Astigmata</taxon>
        <taxon>Psoroptidia</taxon>
        <taxon>Analgoidea</taxon>
        <taxon>Pyroglyphidae</taxon>
        <taxon>Pyroglyphinae</taxon>
        <taxon>Euroglyphus</taxon>
    </lineage>
</organism>
<dbReference type="GO" id="GO:0008017">
    <property type="term" value="F:microtubule binding"/>
    <property type="evidence" value="ECO:0007669"/>
    <property type="project" value="InterPro"/>
</dbReference>
<gene>
    <name evidence="4" type="ORF">BLA29_013691</name>
</gene>
<evidence type="ECO:0000313" key="5">
    <source>
        <dbReference type="Proteomes" id="UP000194236"/>
    </source>
</evidence>
<dbReference type="PROSITE" id="PS50067">
    <property type="entry name" value="KINESIN_MOTOR_2"/>
    <property type="match status" value="1"/>
</dbReference>
<dbReference type="GO" id="GO:0007018">
    <property type="term" value="P:microtubule-based movement"/>
    <property type="evidence" value="ECO:0007669"/>
    <property type="project" value="InterPro"/>
</dbReference>
<feature type="region of interest" description="Disordered" evidence="2">
    <location>
        <begin position="1"/>
        <end position="25"/>
    </location>
</feature>
<proteinExistence type="inferred from homology"/>
<evidence type="ECO:0000313" key="4">
    <source>
        <dbReference type="EMBL" id="OTF77660.1"/>
    </source>
</evidence>
<reference evidence="4 5" key="1">
    <citation type="submission" date="2017-03" db="EMBL/GenBank/DDBJ databases">
        <title>Genome Survey of Euroglyphus maynei.</title>
        <authorList>
            <person name="Arlian L.G."/>
            <person name="Morgan M.S."/>
            <person name="Rider S.D."/>
        </authorList>
    </citation>
    <scope>NUCLEOTIDE SEQUENCE [LARGE SCALE GENOMIC DNA]</scope>
    <source>
        <strain evidence="4">Arlian Lab</strain>
        <tissue evidence="4">Whole body</tissue>
    </source>
</reference>
<dbReference type="InterPro" id="IPR001752">
    <property type="entry name" value="Kinesin_motor_dom"/>
</dbReference>
<sequence>MKTTPAKKPPPPTKPKPKNNTAEKEPLQVFCRLRPLKNLNDTIVVHKINDELLELSPPGQLKQLYKFKKVFDPQFDQHS</sequence>
<accession>A0A1Y3B9U5</accession>